<dbReference type="Proteomes" id="UP000778523">
    <property type="component" value="Unassembled WGS sequence"/>
</dbReference>
<accession>A0ABX2IKX5</accession>
<evidence type="ECO:0000313" key="4">
    <source>
        <dbReference type="Proteomes" id="UP000778523"/>
    </source>
</evidence>
<evidence type="ECO:0000256" key="1">
    <source>
        <dbReference type="SAM" id="MobiDB-lite"/>
    </source>
</evidence>
<feature type="transmembrane region" description="Helical" evidence="2">
    <location>
        <begin position="101"/>
        <end position="122"/>
    </location>
</feature>
<feature type="region of interest" description="Disordered" evidence="1">
    <location>
        <begin position="1"/>
        <end position="30"/>
    </location>
</feature>
<keyword evidence="2" id="KW-1133">Transmembrane helix</keyword>
<evidence type="ECO:0000313" key="3">
    <source>
        <dbReference type="EMBL" id="NSL54685.1"/>
    </source>
</evidence>
<name>A0ABX2IKX5_9RHOO</name>
<feature type="transmembrane region" description="Helical" evidence="2">
    <location>
        <begin position="194"/>
        <end position="218"/>
    </location>
</feature>
<gene>
    <name evidence="3" type="ORF">HJ583_006595</name>
</gene>
<comment type="caution">
    <text evidence="3">The sequence shown here is derived from an EMBL/GenBank/DDBJ whole genome shotgun (WGS) entry which is preliminary data.</text>
</comment>
<keyword evidence="2" id="KW-0812">Transmembrane</keyword>
<protein>
    <recommendedName>
        <fullName evidence="5">VIT family protein</fullName>
    </recommendedName>
</protein>
<sequence length="274" mass="29484">MKPSNACLSVPQRPKLGHSRHSNQEQPQSCSCADSFGTAAPINSTVVKERTPMQQHKKGFAARYLNPGERLNELLFALIMALSITLGVGLASSLDSSRSQIMWAILGCNLAWGLIDASNHVLSKLFSRSAKARLVQALRTSHGEGEQIEAVGSVLNEHLSAVATEDERRVLYLEISRRLQGVGLPPTRVLAEDIYGGLAIVWLMVLASVPAILPFLIIGDRFLAARVSNGLVLLSMFAAGYGFALSAHTNPWRLGFLSAVFGLTMVVIVVLLGG</sequence>
<evidence type="ECO:0008006" key="5">
    <source>
        <dbReference type="Google" id="ProtNLM"/>
    </source>
</evidence>
<feature type="transmembrane region" description="Helical" evidence="2">
    <location>
        <begin position="230"/>
        <end position="248"/>
    </location>
</feature>
<organism evidence="3 4">
    <name type="scientific">Uliginosibacterium aquaticum</name>
    <dbReference type="NCBI Taxonomy" id="2731212"/>
    <lineage>
        <taxon>Bacteria</taxon>
        <taxon>Pseudomonadati</taxon>
        <taxon>Pseudomonadota</taxon>
        <taxon>Betaproteobacteria</taxon>
        <taxon>Rhodocyclales</taxon>
        <taxon>Zoogloeaceae</taxon>
        <taxon>Uliginosibacterium</taxon>
    </lineage>
</organism>
<feature type="transmembrane region" description="Helical" evidence="2">
    <location>
        <begin position="74"/>
        <end position="94"/>
    </location>
</feature>
<feature type="transmembrane region" description="Helical" evidence="2">
    <location>
        <begin position="254"/>
        <end position="273"/>
    </location>
</feature>
<keyword evidence="2" id="KW-0472">Membrane</keyword>
<reference evidence="3 4" key="1">
    <citation type="submission" date="2020-06" db="EMBL/GenBank/DDBJ databases">
        <title>Draft genome of Uliginosibacterium sp. IMCC34675.</title>
        <authorList>
            <person name="Song J."/>
        </authorList>
    </citation>
    <scope>NUCLEOTIDE SEQUENCE [LARGE SCALE GENOMIC DNA]</scope>
    <source>
        <strain evidence="3 4">IMCC34675</strain>
    </source>
</reference>
<evidence type="ECO:0000256" key="2">
    <source>
        <dbReference type="SAM" id="Phobius"/>
    </source>
</evidence>
<dbReference type="RefSeq" id="WP_170021147.1">
    <property type="nucleotide sequence ID" value="NZ_JABCSC020000001.1"/>
</dbReference>
<proteinExistence type="predicted"/>
<keyword evidence="4" id="KW-1185">Reference proteome</keyword>
<dbReference type="EMBL" id="JABCSC020000001">
    <property type="protein sequence ID" value="NSL54685.1"/>
    <property type="molecule type" value="Genomic_DNA"/>
</dbReference>